<evidence type="ECO:0000313" key="2">
    <source>
        <dbReference type="Proteomes" id="UP000031972"/>
    </source>
</evidence>
<dbReference type="Proteomes" id="UP000031972">
    <property type="component" value="Unassembled WGS sequence"/>
</dbReference>
<organism evidence="1 2">
    <name type="scientific">Jeotgalibacillus campisalis</name>
    <dbReference type="NCBI Taxonomy" id="220754"/>
    <lineage>
        <taxon>Bacteria</taxon>
        <taxon>Bacillati</taxon>
        <taxon>Bacillota</taxon>
        <taxon>Bacilli</taxon>
        <taxon>Bacillales</taxon>
        <taxon>Caryophanaceae</taxon>
        <taxon>Jeotgalibacillus</taxon>
    </lineage>
</organism>
<reference evidence="1 2" key="1">
    <citation type="submission" date="2015-01" db="EMBL/GenBank/DDBJ databases">
        <title>Jeotgalibacillus campisalis genome sequencing.</title>
        <authorList>
            <person name="Goh K.M."/>
            <person name="Chan K.-G."/>
            <person name="Yaakop A.S."/>
            <person name="Ee R."/>
            <person name="Gan H.M."/>
            <person name="Chan C.S."/>
        </authorList>
    </citation>
    <scope>NUCLEOTIDE SEQUENCE [LARGE SCALE GENOMIC DNA]</scope>
    <source>
        <strain evidence="1 2">SF-57</strain>
    </source>
</reference>
<keyword evidence="2" id="KW-1185">Reference proteome</keyword>
<comment type="caution">
    <text evidence="1">The sequence shown here is derived from an EMBL/GenBank/DDBJ whole genome shotgun (WGS) entry which is preliminary data.</text>
</comment>
<gene>
    <name evidence="1" type="ORF">KR50_08180</name>
</gene>
<name>A0A0C2VPU6_9BACL</name>
<sequence length="39" mass="4447">MDTLLAAALESRRKGNLKEFNAKLLDLVRNSPEDGYLHF</sequence>
<protein>
    <submittedName>
        <fullName evidence="1">Uncharacterized protein</fullName>
    </submittedName>
</protein>
<evidence type="ECO:0000313" key="1">
    <source>
        <dbReference type="EMBL" id="KIL50937.1"/>
    </source>
</evidence>
<dbReference type="AlphaFoldDB" id="A0A0C2VPU6"/>
<dbReference type="EMBL" id="JXRR01000008">
    <property type="protein sequence ID" value="KIL50937.1"/>
    <property type="molecule type" value="Genomic_DNA"/>
</dbReference>
<dbReference type="PATRIC" id="fig|220754.4.peg.838"/>
<accession>A0A0C2VPU6</accession>
<proteinExistence type="predicted"/>